<keyword evidence="2" id="KW-1185">Reference proteome</keyword>
<name>A0AAI9YY92_9PEZI</name>
<sequence>MKPQALLEFQAATALLTQEMGRMTDEKLVLGAQSLGCFRLEHISRFAEQSERYRNTLFSFILGSKLMLDPPGDLDPSRQKPIEFESAMIDGASSQLWVRETSKSQAGGAARRPLSRFKKSRIQSVGFRPA</sequence>
<organism evidence="1 2">
    <name type="scientific">Colletotrichum costaricense</name>
    <dbReference type="NCBI Taxonomy" id="1209916"/>
    <lineage>
        <taxon>Eukaryota</taxon>
        <taxon>Fungi</taxon>
        <taxon>Dikarya</taxon>
        <taxon>Ascomycota</taxon>
        <taxon>Pezizomycotina</taxon>
        <taxon>Sordariomycetes</taxon>
        <taxon>Hypocreomycetidae</taxon>
        <taxon>Glomerellales</taxon>
        <taxon>Glomerellaceae</taxon>
        <taxon>Colletotrichum</taxon>
        <taxon>Colletotrichum acutatum species complex</taxon>
    </lineage>
</organism>
<comment type="caution">
    <text evidence="1">The sequence shown here is derived from an EMBL/GenBank/DDBJ whole genome shotgun (WGS) entry which is preliminary data.</text>
</comment>
<gene>
    <name evidence="1" type="ORF">CCOS01_06322</name>
</gene>
<dbReference type="GeneID" id="85338038"/>
<dbReference type="EMBL" id="MOOE01000006">
    <property type="protein sequence ID" value="KAK1528488.1"/>
    <property type="molecule type" value="Genomic_DNA"/>
</dbReference>
<evidence type="ECO:0000313" key="1">
    <source>
        <dbReference type="EMBL" id="KAK1528488.1"/>
    </source>
</evidence>
<proteinExistence type="predicted"/>
<protein>
    <submittedName>
        <fullName evidence="1">Uncharacterized protein</fullName>
    </submittedName>
</protein>
<dbReference type="RefSeq" id="XP_060314191.1">
    <property type="nucleotide sequence ID" value="XM_060454491.1"/>
</dbReference>
<dbReference type="Proteomes" id="UP001240678">
    <property type="component" value="Unassembled WGS sequence"/>
</dbReference>
<dbReference type="AlphaFoldDB" id="A0AAI9YY92"/>
<evidence type="ECO:0000313" key="2">
    <source>
        <dbReference type="Proteomes" id="UP001240678"/>
    </source>
</evidence>
<accession>A0AAI9YY92</accession>
<reference evidence="1 2" key="1">
    <citation type="submission" date="2016-10" db="EMBL/GenBank/DDBJ databases">
        <title>The genome sequence of Colletotrichum fioriniae PJ7.</title>
        <authorList>
            <person name="Baroncelli R."/>
        </authorList>
    </citation>
    <scope>NUCLEOTIDE SEQUENCE [LARGE SCALE GENOMIC DNA]</scope>
    <source>
        <strain evidence="1 2">IMI 309622</strain>
    </source>
</reference>